<evidence type="ECO:0000313" key="2">
    <source>
        <dbReference type="EMBL" id="MRI66175.1"/>
    </source>
</evidence>
<dbReference type="AlphaFoldDB" id="A0A6N7QZ73"/>
<dbReference type="PANTHER" id="PTHR35531:SF1">
    <property type="entry name" value="INNER MEMBRANE PROTEIN YBCI-RELATED"/>
    <property type="match status" value="1"/>
</dbReference>
<organism evidence="2 3">
    <name type="scientific">Gracilibacillus thailandensis</name>
    <dbReference type="NCBI Taxonomy" id="563735"/>
    <lineage>
        <taxon>Bacteria</taxon>
        <taxon>Bacillati</taxon>
        <taxon>Bacillota</taxon>
        <taxon>Bacilli</taxon>
        <taxon>Bacillales</taxon>
        <taxon>Bacillaceae</taxon>
        <taxon>Gracilibacillus</taxon>
    </lineage>
</organism>
<reference evidence="2 3" key="1">
    <citation type="submission" date="2019-10" db="EMBL/GenBank/DDBJ databases">
        <title>Gracilibacillus salitolerans sp. nov., a moderate halophile isolated from a saline soil in northwest China.</title>
        <authorList>
            <person name="Gan L."/>
        </authorList>
    </citation>
    <scope>NUCLEOTIDE SEQUENCE [LARGE SCALE GENOMIC DNA]</scope>
    <source>
        <strain evidence="2 3">TP2-8</strain>
    </source>
</reference>
<dbReference type="PANTHER" id="PTHR35531">
    <property type="entry name" value="INNER MEMBRANE PROTEIN YBCI-RELATED"/>
    <property type="match status" value="1"/>
</dbReference>
<dbReference type="Proteomes" id="UP000435187">
    <property type="component" value="Unassembled WGS sequence"/>
</dbReference>
<sequence>MEWTTHAVTGIGLGYAFTGDWKIALISGAMAVVPDLDEPRSRFGKLFFFISIPLNMLFGHRTFTHSLLFVALLGGIVSLFSPSIAIASIIGVLTHILGDMATGKVKLLYPLPKSIGISVSRFNYLLIDRLTRLATVVLICVAGYQEFQHFI</sequence>
<protein>
    <submittedName>
        <fullName evidence="2">Metal-dependent hydrolase</fullName>
    </submittedName>
</protein>
<keyword evidence="1" id="KW-1133">Transmembrane helix</keyword>
<keyword evidence="3" id="KW-1185">Reference proteome</keyword>
<comment type="caution">
    <text evidence="2">The sequence shown here is derived from an EMBL/GenBank/DDBJ whole genome shotgun (WGS) entry which is preliminary data.</text>
</comment>
<dbReference type="RefSeq" id="WP_153834933.1">
    <property type="nucleotide sequence ID" value="NZ_JBHUMW010000094.1"/>
</dbReference>
<dbReference type="InterPro" id="IPR016956">
    <property type="entry name" value="YdjM"/>
</dbReference>
<dbReference type="InterPro" id="IPR007404">
    <property type="entry name" value="YdjM-like"/>
</dbReference>
<gene>
    <name evidence="2" type="ORF">GH885_07425</name>
</gene>
<evidence type="ECO:0000313" key="3">
    <source>
        <dbReference type="Proteomes" id="UP000435187"/>
    </source>
</evidence>
<keyword evidence="2" id="KW-0378">Hydrolase</keyword>
<name>A0A6N7QZ73_9BACI</name>
<dbReference type="EMBL" id="WJEE01000012">
    <property type="protein sequence ID" value="MRI66175.1"/>
    <property type="molecule type" value="Genomic_DNA"/>
</dbReference>
<feature type="transmembrane region" description="Helical" evidence="1">
    <location>
        <begin position="46"/>
        <end position="63"/>
    </location>
</feature>
<feature type="transmembrane region" description="Helical" evidence="1">
    <location>
        <begin position="69"/>
        <end position="97"/>
    </location>
</feature>
<dbReference type="PIRSF" id="PIRSF030780">
    <property type="entry name" value="Md_memb_hyd_prd"/>
    <property type="match status" value="1"/>
</dbReference>
<proteinExistence type="predicted"/>
<dbReference type="GO" id="GO:0016787">
    <property type="term" value="F:hydrolase activity"/>
    <property type="evidence" value="ECO:0007669"/>
    <property type="project" value="UniProtKB-KW"/>
</dbReference>
<evidence type="ECO:0000256" key="1">
    <source>
        <dbReference type="SAM" id="Phobius"/>
    </source>
</evidence>
<accession>A0A6N7QZ73</accession>
<keyword evidence="1" id="KW-0472">Membrane</keyword>
<dbReference type="Pfam" id="PF04307">
    <property type="entry name" value="YdjM"/>
    <property type="match status" value="1"/>
</dbReference>
<keyword evidence="1" id="KW-0812">Transmembrane</keyword>